<dbReference type="CDD" id="cd13585">
    <property type="entry name" value="PBP2_TMBP_like"/>
    <property type="match status" value="1"/>
</dbReference>
<dbReference type="Proteomes" id="UP000242592">
    <property type="component" value="Unassembled WGS sequence"/>
</dbReference>
<gene>
    <name evidence="1" type="ORF">SAMN02745199_1425</name>
</gene>
<dbReference type="STRING" id="1123380.SAMN02745199_1425"/>
<dbReference type="OrthoDB" id="9808332at2"/>
<dbReference type="Gene3D" id="3.40.190.10">
    <property type="entry name" value="Periplasmic binding protein-like II"/>
    <property type="match status" value="2"/>
</dbReference>
<proteinExistence type="predicted"/>
<protein>
    <submittedName>
        <fullName evidence="1">Carbohydrate ABC transporter substrate-binding protein, CUT1 family (TC 3.A.1.1.-)</fullName>
    </submittedName>
</protein>
<dbReference type="Pfam" id="PF01547">
    <property type="entry name" value="SBP_bac_1"/>
    <property type="match status" value="1"/>
</dbReference>
<accession>A0A1M5TNZ3</accession>
<dbReference type="SUPFAM" id="SSF53850">
    <property type="entry name" value="Periplasmic binding protein-like II"/>
    <property type="match status" value="1"/>
</dbReference>
<sequence length="417" mass="48393">MRNFVIIILVLLSLVVFSTKIVFWTAPNPLQEQFWKPLIEEWNNNHPNAQIDWKTIPAAGSSEEAILTAVAAGSAPDFCTNIFSGFAAQLAEQGIIVPLDEEFGKEFFDLVEVRKMKNIIEGWKLNGHYYVFPIYSNPILMWWRKDKLQELGFDRPPRTYSDIYEIAKKYANPPDRYAMQVVQGRNWWDRWFDFITYYYAASSGKSYIDTKRYRAIFNDEYGKAVANFIYTMFKNKWTAVEMGNQFSLSSGKALGVLQGPWSINWAKNTYPEVYENLWISPPPVPDNYKGESVKTFADTKGLVVFSSSKHKKEIFEFIKWVFSDPRNDVRWIELTKMPPAREDLITNPLFKKFMDEDPYFAAYAKEVGNAVPPALITNTIDVQDAMTTYLIEPLMYLKSKPEDALKRCVKEINKILY</sequence>
<evidence type="ECO:0000313" key="2">
    <source>
        <dbReference type="Proteomes" id="UP000242592"/>
    </source>
</evidence>
<dbReference type="PANTHER" id="PTHR43649:SF13">
    <property type="entry name" value="CARBOHYDRATE ABC TRANSPORTER SUBSTRATE-BINDING PROTEIN"/>
    <property type="match status" value="1"/>
</dbReference>
<dbReference type="InterPro" id="IPR050490">
    <property type="entry name" value="Bact_solute-bd_prot1"/>
</dbReference>
<dbReference type="PANTHER" id="PTHR43649">
    <property type="entry name" value="ARABINOSE-BINDING PROTEIN-RELATED"/>
    <property type="match status" value="1"/>
</dbReference>
<dbReference type="RefSeq" id="WP_073073566.1">
    <property type="nucleotide sequence ID" value="NZ_FQXN01000005.1"/>
</dbReference>
<evidence type="ECO:0000313" key="1">
    <source>
        <dbReference type="EMBL" id="SHH52356.1"/>
    </source>
</evidence>
<keyword evidence="2" id="KW-1185">Reference proteome</keyword>
<reference evidence="2" key="1">
    <citation type="submission" date="2016-11" db="EMBL/GenBank/DDBJ databases">
        <authorList>
            <person name="Varghese N."/>
            <person name="Submissions S."/>
        </authorList>
    </citation>
    <scope>NUCLEOTIDE SEQUENCE [LARGE SCALE GENOMIC DNA]</scope>
    <source>
        <strain evidence="2">DSM 15807</strain>
    </source>
</reference>
<name>A0A1M5TNZ3_9BACT</name>
<organism evidence="1 2">
    <name type="scientific">Thermosipho atlanticus DSM 15807</name>
    <dbReference type="NCBI Taxonomy" id="1123380"/>
    <lineage>
        <taxon>Bacteria</taxon>
        <taxon>Thermotogati</taxon>
        <taxon>Thermotogota</taxon>
        <taxon>Thermotogae</taxon>
        <taxon>Thermotogales</taxon>
        <taxon>Fervidobacteriaceae</taxon>
        <taxon>Thermosipho</taxon>
    </lineage>
</organism>
<dbReference type="InterPro" id="IPR006059">
    <property type="entry name" value="SBP"/>
</dbReference>
<dbReference type="EMBL" id="FQXN01000005">
    <property type="protein sequence ID" value="SHH52356.1"/>
    <property type="molecule type" value="Genomic_DNA"/>
</dbReference>
<dbReference type="AlphaFoldDB" id="A0A1M5TNZ3"/>